<sequence>MLSAEPVDPSRFATMMASLGPWPGQGVPVAVAVSGGADSMALAILARQWRHDVMALVVDHGLRAESRSEAVQTLARLSTLGIPGRLLALTGLARGPRMAERARRMRYQALFAACREIGALDLLVAHHAGDQAETVMMRRRAASGDDGLAAMAVATPVADVRIVRPLLGVAKSALYATVRAAGVAWVEDPSNHDLRTERARARQALAHDGTHATRLLAAARRAGAGRMAHDAADAQWLADHARFHCGGWVVLPAGLAPARLLAALIRVVGGRDYPPGHEAVGRLAHAPRPATLAGTAIIPWRDGQWIIAREESALAPPMPARAGDVWDRRFMLRAHGLAPGWMMGAAGAVASWWPAGRSRSVWPARVLRTLPALWHDGQVMAVPHMGLRTQDCAADAVFVNQPPHPVLPGAMFYAPDGRPC</sequence>
<evidence type="ECO:0000313" key="9">
    <source>
        <dbReference type="Proteomes" id="UP000032675"/>
    </source>
</evidence>
<dbReference type="SUPFAM" id="SSF52402">
    <property type="entry name" value="Adenine nucleotide alpha hydrolases-like"/>
    <property type="match status" value="1"/>
</dbReference>
<comment type="subcellular location">
    <subcellularLocation>
        <location evidence="6">Cytoplasm</location>
    </subcellularLocation>
</comment>
<proteinExistence type="inferred from homology"/>
<comment type="similarity">
    <text evidence="6">Belongs to the tRNA(Ile)-lysidine synthase family.</text>
</comment>
<evidence type="ECO:0000313" key="8">
    <source>
        <dbReference type="EMBL" id="GAN97408.1"/>
    </source>
</evidence>
<dbReference type="PANTHER" id="PTHR43033">
    <property type="entry name" value="TRNA(ILE)-LYSIDINE SYNTHASE-RELATED"/>
    <property type="match status" value="1"/>
</dbReference>
<evidence type="ECO:0000259" key="7">
    <source>
        <dbReference type="Pfam" id="PF01171"/>
    </source>
</evidence>
<evidence type="ECO:0000256" key="1">
    <source>
        <dbReference type="ARBA" id="ARBA00022598"/>
    </source>
</evidence>
<dbReference type="RefSeq" id="WP_048851883.1">
    <property type="nucleotide sequence ID" value="NZ_BANI01000149.1"/>
</dbReference>
<dbReference type="AlphaFoldDB" id="A0A0D6Q289"/>
<dbReference type="InterPro" id="IPR014729">
    <property type="entry name" value="Rossmann-like_a/b/a_fold"/>
</dbReference>
<keyword evidence="3 6" id="KW-0547">Nucleotide-binding</keyword>
<dbReference type="NCBIfam" id="TIGR02432">
    <property type="entry name" value="lysidine_TilS_N"/>
    <property type="match status" value="1"/>
</dbReference>
<reference evidence="8 9" key="1">
    <citation type="submission" date="2012-11" db="EMBL/GenBank/DDBJ databases">
        <title>Whole genome sequence of Gluconacetobacter europaeus NBRC3261.</title>
        <authorList>
            <person name="Azuma Y."/>
            <person name="Higashiura N."/>
            <person name="Hirakawa H."/>
            <person name="Matsushita K."/>
        </authorList>
    </citation>
    <scope>NUCLEOTIDE SEQUENCE [LARGE SCALE GENOMIC DNA]</scope>
    <source>
        <strain evidence="8 9">NBRC 3261</strain>
    </source>
</reference>
<comment type="function">
    <text evidence="6">Ligates lysine onto the cytidine present at position 34 of the AUA codon-specific tRNA(Ile) that contains the anticodon CAU, in an ATP-dependent manner. Cytidine is converted to lysidine, thus changing the amino acid specificity of the tRNA from methionine to isoleucine.</text>
</comment>
<dbReference type="EMBL" id="BANI01000149">
    <property type="protein sequence ID" value="GAN97408.1"/>
    <property type="molecule type" value="Genomic_DNA"/>
</dbReference>
<dbReference type="InterPro" id="IPR012094">
    <property type="entry name" value="tRNA_Ile_lys_synt"/>
</dbReference>
<evidence type="ECO:0000256" key="3">
    <source>
        <dbReference type="ARBA" id="ARBA00022741"/>
    </source>
</evidence>
<evidence type="ECO:0000256" key="2">
    <source>
        <dbReference type="ARBA" id="ARBA00022694"/>
    </source>
</evidence>
<feature type="binding site" evidence="6">
    <location>
        <begin position="34"/>
        <end position="39"/>
    </location>
    <ligand>
        <name>ATP</name>
        <dbReference type="ChEBI" id="CHEBI:30616"/>
    </ligand>
</feature>
<comment type="catalytic activity">
    <reaction evidence="5 6">
        <text>cytidine(34) in tRNA(Ile2) + L-lysine + ATP = lysidine(34) in tRNA(Ile2) + AMP + diphosphate + H(+)</text>
        <dbReference type="Rhea" id="RHEA:43744"/>
        <dbReference type="Rhea" id="RHEA-COMP:10625"/>
        <dbReference type="Rhea" id="RHEA-COMP:10670"/>
        <dbReference type="ChEBI" id="CHEBI:15378"/>
        <dbReference type="ChEBI" id="CHEBI:30616"/>
        <dbReference type="ChEBI" id="CHEBI:32551"/>
        <dbReference type="ChEBI" id="CHEBI:33019"/>
        <dbReference type="ChEBI" id="CHEBI:82748"/>
        <dbReference type="ChEBI" id="CHEBI:83665"/>
        <dbReference type="ChEBI" id="CHEBI:456215"/>
        <dbReference type="EC" id="6.3.4.19"/>
    </reaction>
</comment>
<dbReference type="GO" id="GO:0006400">
    <property type="term" value="P:tRNA modification"/>
    <property type="evidence" value="ECO:0007669"/>
    <property type="project" value="UniProtKB-UniRule"/>
</dbReference>
<keyword evidence="2 6" id="KW-0819">tRNA processing</keyword>
<dbReference type="GO" id="GO:0032267">
    <property type="term" value="F:tRNA(Ile)-lysidine synthase activity"/>
    <property type="evidence" value="ECO:0007669"/>
    <property type="project" value="UniProtKB-EC"/>
</dbReference>
<protein>
    <recommendedName>
        <fullName evidence="6">tRNA(Ile)-lysidine synthase</fullName>
        <ecNumber evidence="6">6.3.4.19</ecNumber>
    </recommendedName>
    <alternativeName>
        <fullName evidence="6">tRNA(Ile)-2-lysyl-cytidine synthase</fullName>
    </alternativeName>
    <alternativeName>
        <fullName evidence="6">tRNA(Ile)-lysidine synthetase</fullName>
    </alternativeName>
</protein>
<dbReference type="GO" id="GO:0005524">
    <property type="term" value="F:ATP binding"/>
    <property type="evidence" value="ECO:0007669"/>
    <property type="project" value="UniProtKB-UniRule"/>
</dbReference>
<evidence type="ECO:0000256" key="5">
    <source>
        <dbReference type="ARBA" id="ARBA00048539"/>
    </source>
</evidence>
<dbReference type="Proteomes" id="UP000032675">
    <property type="component" value="Unassembled WGS sequence"/>
</dbReference>
<dbReference type="GO" id="GO:0005737">
    <property type="term" value="C:cytoplasm"/>
    <property type="evidence" value="ECO:0007669"/>
    <property type="project" value="UniProtKB-SubCell"/>
</dbReference>
<dbReference type="InterPro" id="IPR011063">
    <property type="entry name" value="TilS/TtcA_N"/>
</dbReference>
<dbReference type="PANTHER" id="PTHR43033:SF1">
    <property type="entry name" value="TRNA(ILE)-LYSIDINE SYNTHASE-RELATED"/>
    <property type="match status" value="1"/>
</dbReference>
<keyword evidence="6" id="KW-0963">Cytoplasm</keyword>
<dbReference type="InterPro" id="IPR012795">
    <property type="entry name" value="tRNA_Ile_lys_synt_N"/>
</dbReference>
<evidence type="ECO:0000256" key="6">
    <source>
        <dbReference type="HAMAP-Rule" id="MF_01161"/>
    </source>
</evidence>
<evidence type="ECO:0000256" key="4">
    <source>
        <dbReference type="ARBA" id="ARBA00022840"/>
    </source>
</evidence>
<keyword evidence="1 6" id="KW-0436">Ligase</keyword>
<accession>A0A0D6Q289</accession>
<dbReference type="Gene3D" id="3.40.50.620">
    <property type="entry name" value="HUPs"/>
    <property type="match status" value="1"/>
</dbReference>
<comment type="caution">
    <text evidence="8">The sequence shown here is derived from an EMBL/GenBank/DDBJ whole genome shotgun (WGS) entry which is preliminary data.</text>
</comment>
<dbReference type="EC" id="6.3.4.19" evidence="6"/>
<keyword evidence="4 6" id="KW-0067">ATP-binding</keyword>
<comment type="domain">
    <text evidence="6">The N-terminal region contains the highly conserved SGGXDS motif, predicted to be a P-loop motif involved in ATP binding.</text>
</comment>
<dbReference type="CDD" id="cd01992">
    <property type="entry name" value="TilS_N"/>
    <property type="match status" value="1"/>
</dbReference>
<dbReference type="Pfam" id="PF01171">
    <property type="entry name" value="ATP_bind_3"/>
    <property type="match status" value="1"/>
</dbReference>
<name>A0A0D6Q289_KOMEU</name>
<feature type="domain" description="tRNA(Ile)-lysidine/2-thiocytidine synthase N-terminal" evidence="7">
    <location>
        <begin position="29"/>
        <end position="203"/>
    </location>
</feature>
<organism evidence="8 9">
    <name type="scientific">Komagataeibacter europaeus NBRC 3261</name>
    <dbReference type="NCBI Taxonomy" id="1234669"/>
    <lineage>
        <taxon>Bacteria</taxon>
        <taxon>Pseudomonadati</taxon>
        <taxon>Pseudomonadota</taxon>
        <taxon>Alphaproteobacteria</taxon>
        <taxon>Acetobacterales</taxon>
        <taxon>Acetobacteraceae</taxon>
        <taxon>Komagataeibacter</taxon>
    </lineage>
</organism>
<dbReference type="HAMAP" id="MF_01161">
    <property type="entry name" value="tRNA_Ile_lys_synt"/>
    <property type="match status" value="1"/>
</dbReference>
<gene>
    <name evidence="6" type="primary">tilS</name>
    <name evidence="8" type="ORF">Geu3261_0169_057</name>
</gene>